<protein>
    <submittedName>
        <fullName evidence="10">Amino acid permease</fullName>
    </submittedName>
</protein>
<dbReference type="HOGENOM" id="CLU_019602_1_3_5"/>
<reference evidence="10 11" key="1">
    <citation type="journal article" date="2004" name="Proc. Natl. Acad. Sci. U.S.A.">
        <title>The louse-borne human pathogen Bartonella quintana is a genomic derivative of the zoonotic agent Bartonella henselae.</title>
        <authorList>
            <person name="Alsmark U.C.M."/>
            <person name="Frank A.C."/>
            <person name="Karlberg E.O."/>
            <person name="Legault B.-A."/>
            <person name="Ardell D.H."/>
            <person name="Canbaeck B."/>
            <person name="Eriksson A.-S."/>
            <person name="Naeslund A.K."/>
            <person name="Handley S.A."/>
            <person name="Huvet M."/>
            <person name="La Scola B."/>
            <person name="Holmberg M."/>
            <person name="Andersson S.G.E."/>
        </authorList>
    </citation>
    <scope>NUCLEOTIDE SEQUENCE [LARGE SCALE GENOMIC DNA]</scope>
    <source>
        <strain evidence="10 11">Toulouse</strain>
    </source>
</reference>
<name>A0A0H3LUG9_BARQU</name>
<evidence type="ECO:0000313" key="11">
    <source>
        <dbReference type="Proteomes" id="UP000000597"/>
    </source>
</evidence>
<comment type="subcellular location">
    <subcellularLocation>
        <location evidence="1">Cell inner membrane</location>
        <topology evidence="1">Multi-pass membrane protein</topology>
    </subcellularLocation>
    <subcellularLocation>
        <location evidence="8">Cell membrane</location>
        <topology evidence="8">Multi-pass membrane protein</topology>
    </subcellularLocation>
</comment>
<feature type="transmembrane region" description="Helical" evidence="8">
    <location>
        <begin position="73"/>
        <end position="98"/>
    </location>
</feature>
<dbReference type="eggNOG" id="COG0765">
    <property type="taxonomic scope" value="Bacteria"/>
</dbReference>
<keyword evidence="4" id="KW-1003">Cell membrane</keyword>
<dbReference type="OrthoDB" id="7341446at2"/>
<evidence type="ECO:0000256" key="8">
    <source>
        <dbReference type="RuleBase" id="RU363032"/>
    </source>
</evidence>
<organism evidence="10 11">
    <name type="scientific">Bartonella quintana (strain Toulouse)</name>
    <name type="common">Rochalimaea quintana</name>
    <dbReference type="NCBI Taxonomy" id="283165"/>
    <lineage>
        <taxon>Bacteria</taxon>
        <taxon>Pseudomonadati</taxon>
        <taxon>Pseudomonadota</taxon>
        <taxon>Alphaproteobacteria</taxon>
        <taxon>Hyphomicrobiales</taxon>
        <taxon>Bartonellaceae</taxon>
        <taxon>Bartonella</taxon>
    </lineage>
</organism>
<gene>
    <name evidence="10" type="primary">gltJ</name>
    <name evidence="10" type="ordered locus">BQ08310</name>
</gene>
<feature type="transmembrane region" description="Helical" evidence="8">
    <location>
        <begin position="41"/>
        <end position="61"/>
    </location>
</feature>
<evidence type="ECO:0000256" key="1">
    <source>
        <dbReference type="ARBA" id="ARBA00004429"/>
    </source>
</evidence>
<feature type="domain" description="ABC transmembrane type-1" evidence="9">
    <location>
        <begin position="37"/>
        <end position="233"/>
    </location>
</feature>
<dbReference type="PROSITE" id="PS50928">
    <property type="entry name" value="ABC_TM1"/>
    <property type="match status" value="1"/>
</dbReference>
<evidence type="ECO:0000256" key="4">
    <source>
        <dbReference type="ARBA" id="ARBA00022475"/>
    </source>
</evidence>
<dbReference type="RefSeq" id="WP_011179559.1">
    <property type="nucleotide sequence ID" value="NC_005955.1"/>
</dbReference>
<dbReference type="EMBL" id="BX897700">
    <property type="protein sequence ID" value="CAF26314.1"/>
    <property type="molecule type" value="Genomic_DNA"/>
</dbReference>
<dbReference type="InterPro" id="IPR035906">
    <property type="entry name" value="MetI-like_sf"/>
</dbReference>
<keyword evidence="5 8" id="KW-0812">Transmembrane</keyword>
<evidence type="ECO:0000256" key="5">
    <source>
        <dbReference type="ARBA" id="ARBA00022692"/>
    </source>
</evidence>
<comment type="similarity">
    <text evidence="2">Belongs to the binding-protein-dependent transport system permease family. HisMQ subfamily.</text>
</comment>
<dbReference type="InterPro" id="IPR000515">
    <property type="entry name" value="MetI-like"/>
</dbReference>
<evidence type="ECO:0000259" key="9">
    <source>
        <dbReference type="PROSITE" id="PS50928"/>
    </source>
</evidence>
<evidence type="ECO:0000256" key="7">
    <source>
        <dbReference type="ARBA" id="ARBA00023136"/>
    </source>
</evidence>
<dbReference type="Pfam" id="PF00528">
    <property type="entry name" value="BPD_transp_1"/>
    <property type="match status" value="1"/>
</dbReference>
<evidence type="ECO:0000256" key="2">
    <source>
        <dbReference type="ARBA" id="ARBA00010072"/>
    </source>
</evidence>
<dbReference type="GO" id="GO:0022857">
    <property type="term" value="F:transmembrane transporter activity"/>
    <property type="evidence" value="ECO:0007669"/>
    <property type="project" value="InterPro"/>
</dbReference>
<dbReference type="SUPFAM" id="SSF161098">
    <property type="entry name" value="MetI-like"/>
    <property type="match status" value="1"/>
</dbReference>
<dbReference type="CDD" id="cd06261">
    <property type="entry name" value="TM_PBP2"/>
    <property type="match status" value="1"/>
</dbReference>
<keyword evidence="3 8" id="KW-0813">Transport</keyword>
<dbReference type="AlphaFoldDB" id="A0A0H3LUG9"/>
<dbReference type="GO" id="GO:0043190">
    <property type="term" value="C:ATP-binding cassette (ABC) transporter complex"/>
    <property type="evidence" value="ECO:0007669"/>
    <property type="project" value="InterPro"/>
</dbReference>
<keyword evidence="7 8" id="KW-0472">Membrane</keyword>
<dbReference type="Gene3D" id="1.10.3720.10">
    <property type="entry name" value="MetI-like"/>
    <property type="match status" value="1"/>
</dbReference>
<keyword evidence="6 8" id="KW-1133">Transmembrane helix</keyword>
<evidence type="ECO:0000256" key="3">
    <source>
        <dbReference type="ARBA" id="ARBA00022448"/>
    </source>
</evidence>
<proteinExistence type="inferred from homology"/>
<accession>A0A0H3LUG9</accession>
<dbReference type="PANTHER" id="PTHR30614:SF42">
    <property type="entry name" value="GLUTAMATE_ASPARTATE IMPORT PERMEASE PROTEIN GLTJ"/>
    <property type="match status" value="1"/>
</dbReference>
<dbReference type="Proteomes" id="UP000000597">
    <property type="component" value="Chromosome"/>
</dbReference>
<dbReference type="NCBIfam" id="TIGR01726">
    <property type="entry name" value="HEQRo_perm_3TM"/>
    <property type="match status" value="1"/>
</dbReference>
<dbReference type="KEGG" id="bqu:BQ08310"/>
<dbReference type="InterPro" id="IPR043429">
    <property type="entry name" value="ArtM/GltK/GlnP/TcyL/YhdX-like"/>
</dbReference>
<dbReference type="PANTHER" id="PTHR30614">
    <property type="entry name" value="MEMBRANE COMPONENT OF AMINO ACID ABC TRANSPORTER"/>
    <property type="match status" value="1"/>
</dbReference>
<dbReference type="GO" id="GO:0006865">
    <property type="term" value="P:amino acid transport"/>
    <property type="evidence" value="ECO:0007669"/>
    <property type="project" value="TreeGrafter"/>
</dbReference>
<feature type="transmembrane region" description="Helical" evidence="8">
    <location>
        <begin position="215"/>
        <end position="236"/>
    </location>
</feature>
<dbReference type="InterPro" id="IPR010065">
    <property type="entry name" value="AA_ABC_transptr_permease_3TM"/>
</dbReference>
<evidence type="ECO:0000256" key="6">
    <source>
        <dbReference type="ARBA" id="ARBA00022989"/>
    </source>
</evidence>
<evidence type="ECO:0000313" key="10">
    <source>
        <dbReference type="EMBL" id="CAF26314.1"/>
    </source>
</evidence>
<sequence length="250" mass="28163">MDFSFLCTDDLTQTLVTGCLGTPGVSHTYLDTLLDGFKNTVILSVSSLILAVFFGIIIGTMRTLPNTSIIRCLLRAIGGIWVEIMRNIPLLVQVFLWYFVVPKVYPLAMNFSPILLVTCALGFFTSARIAEQVRSGIEAIPSGQRYAAMAMGFTTYQTYRYIILPRALRMIMPPLTSEAMGIVKNSSIAFAVSIYELMQFQYQTIEEVSHVYENYLIVTILYIFIALCIFIIMTIIEKMLKIPNFQTEGH</sequence>
<feature type="transmembrane region" description="Helical" evidence="8">
    <location>
        <begin position="104"/>
        <end position="124"/>
    </location>
</feature>